<dbReference type="EMBL" id="CP000934">
    <property type="protein sequence ID" value="ACE84637.1"/>
    <property type="molecule type" value="Genomic_DNA"/>
</dbReference>
<evidence type="ECO:0000313" key="2">
    <source>
        <dbReference type="EMBL" id="ACE84637.1"/>
    </source>
</evidence>
<accession>B3PH04</accession>
<evidence type="ECO:0000313" key="3">
    <source>
        <dbReference type="Proteomes" id="UP000001036"/>
    </source>
</evidence>
<name>B3PH04_CELJU</name>
<evidence type="ECO:0000256" key="1">
    <source>
        <dbReference type="SAM" id="SignalP"/>
    </source>
</evidence>
<keyword evidence="2" id="KW-0449">Lipoprotein</keyword>
<dbReference type="RefSeq" id="WP_012489174.1">
    <property type="nucleotide sequence ID" value="NC_010995.1"/>
</dbReference>
<sequence>MYRLPLLKSLFLGLACALSACSTSPGTPAGAAAVAQLVYG</sequence>
<feature type="signal peptide" evidence="1">
    <location>
        <begin position="1"/>
        <end position="20"/>
    </location>
</feature>
<gene>
    <name evidence="2" type="ordered locus">CJA_3599</name>
</gene>
<organism evidence="2 3">
    <name type="scientific">Cellvibrio japonicus (strain Ueda107)</name>
    <name type="common">Pseudomonas fluorescens subsp. cellulosa</name>
    <dbReference type="NCBI Taxonomy" id="498211"/>
    <lineage>
        <taxon>Bacteria</taxon>
        <taxon>Pseudomonadati</taxon>
        <taxon>Pseudomonadota</taxon>
        <taxon>Gammaproteobacteria</taxon>
        <taxon>Cellvibrionales</taxon>
        <taxon>Cellvibrionaceae</taxon>
        <taxon>Cellvibrio</taxon>
    </lineage>
</organism>
<proteinExistence type="predicted"/>
<dbReference type="STRING" id="498211.CJA_3599"/>
<keyword evidence="3" id="KW-1185">Reference proteome</keyword>
<reference evidence="2 3" key="1">
    <citation type="journal article" date="2008" name="J. Bacteriol.">
        <title>Insights into plant cell wall degradation from the genome sequence of the soil bacterium Cellvibrio japonicus.</title>
        <authorList>
            <person name="Deboy R.T."/>
            <person name="Mongodin E.F."/>
            <person name="Fouts D.E."/>
            <person name="Tailford L.E."/>
            <person name="Khouri H."/>
            <person name="Emerson J.B."/>
            <person name="Mohamoud Y."/>
            <person name="Watkins K."/>
            <person name="Henrissat B."/>
            <person name="Gilbert H.J."/>
            <person name="Nelson K.E."/>
        </authorList>
    </citation>
    <scope>NUCLEOTIDE SEQUENCE [LARGE SCALE GENOMIC DNA]</scope>
    <source>
        <strain evidence="2 3">Ueda107</strain>
    </source>
</reference>
<dbReference type="AlphaFoldDB" id="B3PH04"/>
<protein>
    <submittedName>
        <fullName evidence="2">Putative lipoprotein</fullName>
    </submittedName>
</protein>
<dbReference type="Proteomes" id="UP000001036">
    <property type="component" value="Chromosome"/>
</dbReference>
<feature type="chain" id="PRO_5002796596" evidence="1">
    <location>
        <begin position="21"/>
        <end position="40"/>
    </location>
</feature>
<dbReference type="HOGENOM" id="CLU_3286868_0_0_6"/>
<dbReference type="KEGG" id="cja:CJA_3599"/>
<dbReference type="PROSITE" id="PS51257">
    <property type="entry name" value="PROKAR_LIPOPROTEIN"/>
    <property type="match status" value="1"/>
</dbReference>
<keyword evidence="1" id="KW-0732">Signal</keyword>